<protein>
    <submittedName>
        <fullName evidence="1">Uncharacterized protein</fullName>
    </submittedName>
</protein>
<comment type="caution">
    <text evidence="1">The sequence shown here is derived from an EMBL/GenBank/DDBJ whole genome shotgun (WGS) entry which is preliminary data.</text>
</comment>
<keyword evidence="2" id="KW-1185">Reference proteome</keyword>
<evidence type="ECO:0000313" key="1">
    <source>
        <dbReference type="EMBL" id="KAK1615518.1"/>
    </source>
</evidence>
<name>A0AAD8R5W4_LOLMU</name>
<dbReference type="Proteomes" id="UP001231189">
    <property type="component" value="Unassembled WGS sequence"/>
</dbReference>
<evidence type="ECO:0000313" key="2">
    <source>
        <dbReference type="Proteomes" id="UP001231189"/>
    </source>
</evidence>
<organism evidence="1 2">
    <name type="scientific">Lolium multiflorum</name>
    <name type="common">Italian ryegrass</name>
    <name type="synonym">Lolium perenne subsp. multiflorum</name>
    <dbReference type="NCBI Taxonomy" id="4521"/>
    <lineage>
        <taxon>Eukaryota</taxon>
        <taxon>Viridiplantae</taxon>
        <taxon>Streptophyta</taxon>
        <taxon>Embryophyta</taxon>
        <taxon>Tracheophyta</taxon>
        <taxon>Spermatophyta</taxon>
        <taxon>Magnoliopsida</taxon>
        <taxon>Liliopsida</taxon>
        <taxon>Poales</taxon>
        <taxon>Poaceae</taxon>
        <taxon>BOP clade</taxon>
        <taxon>Pooideae</taxon>
        <taxon>Poodae</taxon>
        <taxon>Poeae</taxon>
        <taxon>Poeae Chloroplast Group 2 (Poeae type)</taxon>
        <taxon>Loliodinae</taxon>
        <taxon>Loliinae</taxon>
        <taxon>Lolium</taxon>
    </lineage>
</organism>
<proteinExistence type="predicted"/>
<gene>
    <name evidence="1" type="ORF">QYE76_021035</name>
</gene>
<dbReference type="EMBL" id="JAUUTY010000006">
    <property type="protein sequence ID" value="KAK1615518.1"/>
    <property type="molecule type" value="Genomic_DNA"/>
</dbReference>
<dbReference type="AlphaFoldDB" id="A0AAD8R5W4"/>
<reference evidence="1" key="1">
    <citation type="submission" date="2023-07" db="EMBL/GenBank/DDBJ databases">
        <title>A chromosome-level genome assembly of Lolium multiflorum.</title>
        <authorList>
            <person name="Chen Y."/>
            <person name="Copetti D."/>
            <person name="Kolliker R."/>
            <person name="Studer B."/>
        </authorList>
    </citation>
    <scope>NUCLEOTIDE SEQUENCE</scope>
    <source>
        <strain evidence="1">02402/16</strain>
        <tissue evidence="1">Leaf</tissue>
    </source>
</reference>
<accession>A0AAD8R5W4</accession>
<sequence length="83" mass="9749">MAELKWSLGMMPFEELMKIAEERAKREKRSIEEQMAKGWRPQLSEQGIEEQIVAAQAMLDLRDPDDPMRKMARQGLEDLEEML</sequence>